<evidence type="ECO:0000259" key="8">
    <source>
        <dbReference type="PROSITE" id="PS50856"/>
    </source>
</evidence>
<comment type="caution">
    <text evidence="6">Lacks conserved residue(s) required for the propagation of feature annotation.</text>
</comment>
<dbReference type="InterPro" id="IPR001212">
    <property type="entry name" value="Somatomedin_B_dom"/>
</dbReference>
<dbReference type="PROSITE" id="PS50856">
    <property type="entry name" value="AMOP"/>
    <property type="match status" value="1"/>
</dbReference>
<dbReference type="InterPro" id="IPR036024">
    <property type="entry name" value="Somatomedin_B-like_dom_sf"/>
</dbReference>
<dbReference type="CDD" id="cd00033">
    <property type="entry name" value="CCP"/>
    <property type="match status" value="1"/>
</dbReference>
<dbReference type="GO" id="GO:0051782">
    <property type="term" value="P:negative regulation of cell division"/>
    <property type="evidence" value="ECO:0007669"/>
    <property type="project" value="Ensembl"/>
</dbReference>
<dbReference type="InterPro" id="IPR035976">
    <property type="entry name" value="Sushi/SCR/CCP_sf"/>
</dbReference>
<dbReference type="PROSITE" id="PS50923">
    <property type="entry name" value="SUSHI"/>
    <property type="match status" value="1"/>
</dbReference>
<dbReference type="InterPro" id="IPR005533">
    <property type="entry name" value="AMOP_dom"/>
</dbReference>
<dbReference type="Pfam" id="PF00084">
    <property type="entry name" value="Sushi"/>
    <property type="match status" value="1"/>
</dbReference>
<evidence type="ECO:0000256" key="5">
    <source>
        <dbReference type="ARBA" id="ARBA00023157"/>
    </source>
</evidence>
<dbReference type="GO" id="GO:1902807">
    <property type="term" value="P:negative regulation of cell cycle G1/S phase transition"/>
    <property type="evidence" value="ECO:0007669"/>
    <property type="project" value="Ensembl"/>
</dbReference>
<dbReference type="AlphaFoldDB" id="A0A8C7BTW7"/>
<dbReference type="PROSITE" id="PS50958">
    <property type="entry name" value="SMB_2"/>
    <property type="match status" value="1"/>
</dbReference>
<keyword evidence="2 7" id="KW-0812">Transmembrane</keyword>
<keyword evidence="6" id="KW-0768">Sushi</keyword>
<dbReference type="PANTHER" id="PTHR13802:SF63">
    <property type="entry name" value="SUSHI DOMAIN-CONTAINING PROTEIN 2"/>
    <property type="match status" value="1"/>
</dbReference>
<dbReference type="InterPro" id="IPR051495">
    <property type="entry name" value="Epithelial_Barrier/Signaling"/>
</dbReference>
<sequence length="881" mass="96647">MLQKSLLGGICPLSPLLLASHSGNCKIIVPRIPHRTGPVGFYSVHLAVSAIPGPHSPGDASLSWVLGKEMPRPACRAAGRSGPSPPGAPGSCSQRCGDRDGSCSCHPTCSGLSSCCSDFRDFCLEISPYSGSMMGGKDFVVQHLNWFRPTEGVICRFKESIQTLGHVDSFGRVHCVSPLLYETGRIPFTLSLDNGRSFPRSGTWLAVHPNRVSETEKSELVNETRWQYYGTAGITGNLTVTWEPSALSTQSVIIELWGYEETGTPYSDKWAAKWSYLYPLATNIPNSGSFTFTPKPAPQNYQRWEVGALRIISSRYYAGEKDVHALWSNEHALAWHLGEDFQADPEAWARAQCLAWEDLEDQLPNFLEEVPDCPCTLAQARADSGRFHTDYGCDIEHGSVCTYHPGAVHCVRSVQASPRYASGQQCCYTAAGTLLLTADSTGGSTPDRGHDWGAPPFRTPPRVPGLSHWLYDVVSFYHCCLWAPECSRYMRRRPSSDCRSYRPSRLASTFGDPHFVTFDGANFTFNGRGEYVLLEATLTNLRVHGRAQTRTTSEGTQDQGTGLMAVAVQEGNSDVVEVRLDGKEGVLQVLLNQEVLNFTEQSWMDLKGMFLSIAAQDGVSIMLSSGAGLEVLVQRPFLSVTVLLPEKFLTHTQGLLGTLNDDPTDDYTLRNGRVLPPESTSRELFRFGADWAVENASSLLTYDSWFLVNNFLYQSKHDYTFQPLFAEETTPNPNQAEVAELCGDNHFCAFDVMATGSLSVGNGTLMAHQRHQHRVQSLRPVTSCGWLAPPPNGHKEGISYLAGSTVHFHCDGGYNLFGAEASTCQADGTWSRPSPMCQPARSHAVLLSIIFGGLAVVALVALVYVLLRRRKGNMASWGSQP</sequence>
<evidence type="ECO:0000259" key="9">
    <source>
        <dbReference type="PROSITE" id="PS50923"/>
    </source>
</evidence>
<comment type="subcellular location">
    <subcellularLocation>
        <location evidence="1">Membrane</location>
    </subcellularLocation>
</comment>
<evidence type="ECO:0000259" key="11">
    <source>
        <dbReference type="PROSITE" id="PS51233"/>
    </source>
</evidence>
<dbReference type="Pfam" id="PF03782">
    <property type="entry name" value="AMOP"/>
    <property type="match status" value="1"/>
</dbReference>
<dbReference type="InterPro" id="IPR056619">
    <property type="entry name" value="C8-3_MUC4"/>
</dbReference>
<dbReference type="SUPFAM" id="SSF90188">
    <property type="entry name" value="Somatomedin B domain"/>
    <property type="match status" value="1"/>
</dbReference>
<dbReference type="SMART" id="SM00216">
    <property type="entry name" value="VWD"/>
    <property type="match status" value="1"/>
</dbReference>
<evidence type="ECO:0000259" key="10">
    <source>
        <dbReference type="PROSITE" id="PS50958"/>
    </source>
</evidence>
<evidence type="ECO:0000256" key="3">
    <source>
        <dbReference type="ARBA" id="ARBA00022989"/>
    </source>
</evidence>
<dbReference type="InterPro" id="IPR001846">
    <property type="entry name" value="VWF_type-D"/>
</dbReference>
<organism evidence="12 13">
    <name type="scientific">Neovison vison</name>
    <name type="common">American mink</name>
    <name type="synonym">Mustela vison</name>
    <dbReference type="NCBI Taxonomy" id="452646"/>
    <lineage>
        <taxon>Eukaryota</taxon>
        <taxon>Metazoa</taxon>
        <taxon>Chordata</taxon>
        <taxon>Craniata</taxon>
        <taxon>Vertebrata</taxon>
        <taxon>Euteleostomi</taxon>
        <taxon>Mammalia</taxon>
        <taxon>Eutheria</taxon>
        <taxon>Laurasiatheria</taxon>
        <taxon>Carnivora</taxon>
        <taxon>Caniformia</taxon>
        <taxon>Musteloidea</taxon>
        <taxon>Mustelidae</taxon>
        <taxon>Mustelinae</taxon>
        <taxon>Neogale</taxon>
    </lineage>
</organism>
<feature type="domain" description="AMOP" evidence="8">
    <location>
        <begin position="345"/>
        <end position="493"/>
    </location>
</feature>
<keyword evidence="13" id="KW-1185">Reference proteome</keyword>
<dbReference type="GO" id="GO:0005886">
    <property type="term" value="C:plasma membrane"/>
    <property type="evidence" value="ECO:0007669"/>
    <property type="project" value="Ensembl"/>
</dbReference>
<keyword evidence="4 7" id="KW-0472">Membrane</keyword>
<dbReference type="Pfam" id="PF00094">
    <property type="entry name" value="VWD"/>
    <property type="match status" value="1"/>
</dbReference>
<feature type="domain" description="VWFD" evidence="11">
    <location>
        <begin position="505"/>
        <end position="699"/>
    </location>
</feature>
<dbReference type="GeneTree" id="ENSGT00730000110943"/>
<evidence type="ECO:0000313" key="12">
    <source>
        <dbReference type="Ensembl" id="ENSNVIP00000027257.1"/>
    </source>
</evidence>
<dbReference type="PROSITE" id="PS00524">
    <property type="entry name" value="SMB_1"/>
    <property type="match status" value="1"/>
</dbReference>
<dbReference type="Proteomes" id="UP000694425">
    <property type="component" value="Unplaced"/>
</dbReference>
<feature type="domain" description="SMB" evidence="10">
    <location>
        <begin position="88"/>
        <end position="127"/>
    </location>
</feature>
<dbReference type="PANTHER" id="PTHR13802">
    <property type="entry name" value="MUCIN 4-RELATED"/>
    <property type="match status" value="1"/>
</dbReference>
<accession>A0A8C7BTW7</accession>
<reference evidence="12" key="2">
    <citation type="submission" date="2025-09" db="UniProtKB">
        <authorList>
            <consortium name="Ensembl"/>
        </authorList>
    </citation>
    <scope>IDENTIFICATION</scope>
</reference>
<evidence type="ECO:0000313" key="13">
    <source>
        <dbReference type="Proteomes" id="UP000694425"/>
    </source>
</evidence>
<dbReference type="PROSITE" id="PS51233">
    <property type="entry name" value="VWFD"/>
    <property type="match status" value="1"/>
</dbReference>
<dbReference type="InterPro" id="IPR000436">
    <property type="entry name" value="Sushi_SCR_CCP_dom"/>
</dbReference>
<name>A0A8C7BTW7_NEOVI</name>
<dbReference type="Gene3D" id="2.10.70.10">
    <property type="entry name" value="Complement Module, domain 1"/>
    <property type="match status" value="1"/>
</dbReference>
<evidence type="ECO:0000256" key="2">
    <source>
        <dbReference type="ARBA" id="ARBA00022692"/>
    </source>
</evidence>
<keyword evidence="3 7" id="KW-1133">Transmembrane helix</keyword>
<dbReference type="SUPFAM" id="SSF57535">
    <property type="entry name" value="Complement control module/SCR domain"/>
    <property type="match status" value="1"/>
</dbReference>
<evidence type="ECO:0000256" key="7">
    <source>
        <dbReference type="SAM" id="Phobius"/>
    </source>
</evidence>
<feature type="disulfide bond" evidence="6">
    <location>
        <begin position="810"/>
        <end position="837"/>
    </location>
</feature>
<feature type="transmembrane region" description="Helical" evidence="7">
    <location>
        <begin position="844"/>
        <end position="867"/>
    </location>
</feature>
<evidence type="ECO:0000256" key="1">
    <source>
        <dbReference type="ARBA" id="ARBA00004370"/>
    </source>
</evidence>
<dbReference type="Ensembl" id="ENSNVIT00000031614.1">
    <property type="protein sequence ID" value="ENSNVIP00000027257.1"/>
    <property type="gene ID" value="ENSNVIG00000021095.1"/>
</dbReference>
<keyword evidence="5 6" id="KW-1015">Disulfide bond</keyword>
<feature type="domain" description="Sushi" evidence="9">
    <location>
        <begin position="782"/>
        <end position="839"/>
    </location>
</feature>
<protein>
    <submittedName>
        <fullName evidence="12">Sushi domain containing 2</fullName>
    </submittedName>
</protein>
<dbReference type="SMART" id="SM00032">
    <property type="entry name" value="CCP"/>
    <property type="match status" value="1"/>
</dbReference>
<dbReference type="SMART" id="SM00723">
    <property type="entry name" value="AMOP"/>
    <property type="match status" value="1"/>
</dbReference>
<evidence type="ECO:0000256" key="6">
    <source>
        <dbReference type="PROSITE-ProRule" id="PRU00302"/>
    </source>
</evidence>
<evidence type="ECO:0000256" key="4">
    <source>
        <dbReference type="ARBA" id="ARBA00023136"/>
    </source>
</evidence>
<dbReference type="Pfam" id="PF23263">
    <property type="entry name" value="C8-3_MUC4"/>
    <property type="match status" value="1"/>
</dbReference>
<reference evidence="12" key="1">
    <citation type="submission" date="2025-08" db="UniProtKB">
        <authorList>
            <consortium name="Ensembl"/>
        </authorList>
    </citation>
    <scope>IDENTIFICATION</scope>
</reference>
<proteinExistence type="predicted"/>